<dbReference type="PANTHER" id="PTHR28062:SF1">
    <property type="entry name" value="TRANSMEMBRANE PROTEIN"/>
    <property type="match status" value="1"/>
</dbReference>
<dbReference type="GO" id="GO:0005743">
    <property type="term" value="C:mitochondrial inner membrane"/>
    <property type="evidence" value="ECO:0007669"/>
    <property type="project" value="TreeGrafter"/>
</dbReference>
<dbReference type="GO" id="GO:1902600">
    <property type="term" value="P:proton transmembrane transport"/>
    <property type="evidence" value="ECO:0007669"/>
    <property type="project" value="TreeGrafter"/>
</dbReference>
<dbReference type="OMA" id="CCRVEST"/>
<evidence type="ECO:0000313" key="2">
    <source>
        <dbReference type="Proteomes" id="UP000002009"/>
    </source>
</evidence>
<dbReference type="FunCoup" id="C1E562">
    <property type="interactions" value="192"/>
</dbReference>
<protein>
    <submittedName>
        <fullName evidence="1">Uncharacterized protein</fullName>
    </submittedName>
</protein>
<evidence type="ECO:0000313" key="1">
    <source>
        <dbReference type="EMBL" id="ACO62837.1"/>
    </source>
</evidence>
<dbReference type="InParanoid" id="C1E562"/>
<dbReference type="GeneID" id="8242487"/>
<dbReference type="eggNOG" id="KOG4539">
    <property type="taxonomic scope" value="Eukaryota"/>
</dbReference>
<dbReference type="KEGG" id="mis:MICPUN_57484"/>
<organism evidence="1 2">
    <name type="scientific">Micromonas commoda (strain RCC299 / NOUM17 / CCMP2709)</name>
    <name type="common">Picoplanktonic green alga</name>
    <dbReference type="NCBI Taxonomy" id="296587"/>
    <lineage>
        <taxon>Eukaryota</taxon>
        <taxon>Viridiplantae</taxon>
        <taxon>Chlorophyta</taxon>
        <taxon>Mamiellophyceae</taxon>
        <taxon>Mamiellales</taxon>
        <taxon>Mamiellaceae</taxon>
        <taxon>Micromonas</taxon>
    </lineage>
</organism>
<dbReference type="GO" id="GO:0006813">
    <property type="term" value="P:potassium ion transport"/>
    <property type="evidence" value="ECO:0007669"/>
    <property type="project" value="TreeGrafter"/>
</dbReference>
<dbReference type="AlphaFoldDB" id="C1E562"/>
<reference evidence="1 2" key="1">
    <citation type="journal article" date="2009" name="Science">
        <title>Green evolution and dynamic adaptations revealed by genomes of the marine picoeukaryotes Micromonas.</title>
        <authorList>
            <person name="Worden A.Z."/>
            <person name="Lee J.H."/>
            <person name="Mock T."/>
            <person name="Rouze P."/>
            <person name="Simmons M.P."/>
            <person name="Aerts A.L."/>
            <person name="Allen A.E."/>
            <person name="Cuvelier M.L."/>
            <person name="Derelle E."/>
            <person name="Everett M.V."/>
            <person name="Foulon E."/>
            <person name="Grimwood J."/>
            <person name="Gundlach H."/>
            <person name="Henrissat B."/>
            <person name="Napoli C."/>
            <person name="McDonald S.M."/>
            <person name="Parker M.S."/>
            <person name="Rombauts S."/>
            <person name="Salamov A."/>
            <person name="Von Dassow P."/>
            <person name="Badger J.H."/>
            <person name="Coutinho P.M."/>
            <person name="Demir E."/>
            <person name="Dubchak I."/>
            <person name="Gentemann C."/>
            <person name="Eikrem W."/>
            <person name="Gready J.E."/>
            <person name="John U."/>
            <person name="Lanier W."/>
            <person name="Lindquist E.A."/>
            <person name="Lucas S."/>
            <person name="Mayer K.F."/>
            <person name="Moreau H."/>
            <person name="Not F."/>
            <person name="Otillar R."/>
            <person name="Panaud O."/>
            <person name="Pangilinan J."/>
            <person name="Paulsen I."/>
            <person name="Piegu B."/>
            <person name="Poliakov A."/>
            <person name="Robbens S."/>
            <person name="Schmutz J."/>
            <person name="Toulza E."/>
            <person name="Wyss T."/>
            <person name="Zelensky A."/>
            <person name="Zhou K."/>
            <person name="Armbrust E.V."/>
            <person name="Bhattacharya D."/>
            <person name="Goodenough U.W."/>
            <person name="Van de Peer Y."/>
            <person name="Grigoriev I.V."/>
        </authorList>
    </citation>
    <scope>NUCLEOTIDE SEQUENCE [LARGE SCALE GENOMIC DNA]</scope>
    <source>
        <strain evidence="2">RCC299 / NOUM17</strain>
    </source>
</reference>
<proteinExistence type="predicted"/>
<dbReference type="Pfam" id="PF10173">
    <property type="entry name" value="Mit_KHE1"/>
    <property type="match status" value="1"/>
</dbReference>
<name>C1E562_MICCC</name>
<keyword evidence="2" id="KW-1185">Reference proteome</keyword>
<dbReference type="OrthoDB" id="5562676at2759"/>
<dbReference type="InterPro" id="IPR018786">
    <property type="entry name" value="Mit_KHE1"/>
</dbReference>
<dbReference type="RefSeq" id="XP_002501579.1">
    <property type="nucleotide sequence ID" value="XM_002501533.1"/>
</dbReference>
<sequence>MASRARILALRVAKDKWMFHARAVPETSYERASEVAAALAIANAGPEKILPRFAARWVARTNAWCAETYAQWGEQPIGSWRRRLRDLGAWALDRIPPEETTLGGLPPVISSVEVAYPQSADVRVVQRLLREELLGAKADLTRRRAWTNAGIAPLLLPLMLTPLSNVPIYWIGWRAWTQMRASKNGVAARDFLASSAPLAGYDGYDASSITTRCTRLDDETYAEDGDTVCCRVESTGAGPRVMFVPCALLDAADEPLRACNRAGGVASSFQSIHEDTERGLSRLDRVVAPGASDLARRYRRARALGGGKDAG</sequence>
<dbReference type="PANTHER" id="PTHR28062">
    <property type="entry name" value="K+-H+ EXCHANGE-LIKE PROTEIN"/>
    <property type="match status" value="1"/>
</dbReference>
<accession>C1E562</accession>
<dbReference type="Proteomes" id="UP000002009">
    <property type="component" value="Chromosome 4"/>
</dbReference>
<dbReference type="EMBL" id="CP001325">
    <property type="protein sequence ID" value="ACO62837.1"/>
    <property type="molecule type" value="Genomic_DNA"/>
</dbReference>
<gene>
    <name evidence="1" type="ORF">MICPUN_57484</name>
</gene>